<keyword evidence="3" id="KW-1185">Reference proteome</keyword>
<evidence type="ECO:0000313" key="3">
    <source>
        <dbReference type="Proteomes" id="UP001155546"/>
    </source>
</evidence>
<name>A0A9X2WLX4_9GAMM</name>
<evidence type="ECO:0000256" key="1">
    <source>
        <dbReference type="SAM" id="MobiDB-lite"/>
    </source>
</evidence>
<gene>
    <name evidence="2" type="ORF">NE535_05935</name>
</gene>
<sequence>MNVLESMTDAPPETRLLLLQWSTLQGGLFIGGDIQDLSKLFKMPKRTIAAGLHYLVQEGYMSKFPNLDVSPSPDKPRPRFHFQLTIEGYRRSQDTLAACGFHEELRYVLFGTSLKLPRQGIRLQWACLVLLANKAGYAIGYSTETLKKWSGLSDKQLEQNWKFLVKAGAIALVAQEVRSSDFFVALPTMYKLELRSAALNCVNFGVPVQQDHLQEFNFLREVISFKSKFQQQKKQQQEKKQQQQEKEQQQEKKQQQQEKEQQQIPLQISVLDDKSYLAMAEGFLDLRLRVYIHHLCVSTVLLGLSHEKVLDTSQDILKNETLQRFIRSALEYGLCMPESLVISAKGLHSNDDNDTAHLIDFALKALTDELMFKIAEFAPFLRLFVREYKLFPNFVGWLPGHFMHSTRTIKLAKVEKKSEQTEALVGDDVSSEQQSREEREFTTFVLQLWLPTSAKVKDSMALGDQILAYQGWNLVNSPNIVKVNEIKVHKMRFGCD</sequence>
<proteinExistence type="predicted"/>
<reference evidence="2" key="1">
    <citation type="journal article" date="2023" name="Int. J. Syst. Evol. Microbiol.">
        <title>&lt;i&gt;Shewanella septentrionalis&lt;/i&gt; sp. nov. and &lt;i&gt;Shewanella holmiensis&lt;/i&gt; sp. nov., isolated from Baltic Sea water and sediments.</title>
        <authorList>
            <person name="Martin-Rodriguez A.J."/>
            <person name="Thorell K."/>
            <person name="Joffre E."/>
            <person name="Jensie-Markopoulos S."/>
            <person name="Moore E.R.B."/>
            <person name="Sjoling A."/>
        </authorList>
    </citation>
    <scope>NUCLEOTIDE SEQUENCE</scope>
    <source>
        <strain evidence="2">SP1S2-7</strain>
    </source>
</reference>
<protein>
    <submittedName>
        <fullName evidence="2">Uncharacterized protein</fullName>
    </submittedName>
</protein>
<dbReference type="AlphaFoldDB" id="A0A9X2WLX4"/>
<evidence type="ECO:0000313" key="2">
    <source>
        <dbReference type="EMBL" id="MCT7941337.1"/>
    </source>
</evidence>
<comment type="caution">
    <text evidence="2">The sequence shown here is derived from an EMBL/GenBank/DDBJ whole genome shotgun (WGS) entry which is preliminary data.</text>
</comment>
<accession>A0A9X2WLX4</accession>
<feature type="compositionally biased region" description="Basic and acidic residues" evidence="1">
    <location>
        <begin position="235"/>
        <end position="258"/>
    </location>
</feature>
<organism evidence="2 3">
    <name type="scientific">Shewanella holmiensis</name>
    <dbReference type="NCBI Taxonomy" id="2952222"/>
    <lineage>
        <taxon>Bacteria</taxon>
        <taxon>Pseudomonadati</taxon>
        <taxon>Pseudomonadota</taxon>
        <taxon>Gammaproteobacteria</taxon>
        <taxon>Alteromonadales</taxon>
        <taxon>Shewanellaceae</taxon>
        <taxon>Shewanella</taxon>
    </lineage>
</organism>
<dbReference type="Proteomes" id="UP001155546">
    <property type="component" value="Unassembled WGS sequence"/>
</dbReference>
<feature type="region of interest" description="Disordered" evidence="1">
    <location>
        <begin position="234"/>
        <end position="258"/>
    </location>
</feature>
<dbReference type="EMBL" id="JAMTCD010000005">
    <property type="protein sequence ID" value="MCT7941337.1"/>
    <property type="molecule type" value="Genomic_DNA"/>
</dbReference>
<dbReference type="RefSeq" id="WP_261297748.1">
    <property type="nucleotide sequence ID" value="NZ_JAMTCD010000005.1"/>
</dbReference>